<dbReference type="Proteomes" id="UP000281553">
    <property type="component" value="Unassembled WGS sequence"/>
</dbReference>
<organism evidence="1 2">
    <name type="scientific">Dibothriocephalus latus</name>
    <name type="common">Fish tapeworm</name>
    <name type="synonym">Diphyllobothrium latum</name>
    <dbReference type="NCBI Taxonomy" id="60516"/>
    <lineage>
        <taxon>Eukaryota</taxon>
        <taxon>Metazoa</taxon>
        <taxon>Spiralia</taxon>
        <taxon>Lophotrochozoa</taxon>
        <taxon>Platyhelminthes</taxon>
        <taxon>Cestoda</taxon>
        <taxon>Eucestoda</taxon>
        <taxon>Diphyllobothriidea</taxon>
        <taxon>Diphyllobothriidae</taxon>
        <taxon>Dibothriocephalus</taxon>
    </lineage>
</organism>
<dbReference type="AlphaFoldDB" id="A0A3P6TH75"/>
<protein>
    <submittedName>
        <fullName evidence="1">Uncharacterized protein</fullName>
    </submittedName>
</protein>
<dbReference type="SUPFAM" id="SSF58010">
    <property type="entry name" value="Fibrinogen coiled-coil and central regions"/>
    <property type="match status" value="1"/>
</dbReference>
<evidence type="ECO:0000313" key="1">
    <source>
        <dbReference type="EMBL" id="VDK87452.1"/>
    </source>
</evidence>
<gene>
    <name evidence="1" type="ORF">DILT_LOCUS4021</name>
</gene>
<reference evidence="1 2" key="1">
    <citation type="submission" date="2018-11" db="EMBL/GenBank/DDBJ databases">
        <authorList>
            <consortium name="Pathogen Informatics"/>
        </authorList>
    </citation>
    <scope>NUCLEOTIDE SEQUENCE [LARGE SCALE GENOMIC DNA]</scope>
</reference>
<accession>A0A3P6TH75</accession>
<dbReference type="CDD" id="cd21931">
    <property type="entry name" value="TD_EMAP-like"/>
    <property type="match status" value="1"/>
</dbReference>
<keyword evidence="2" id="KW-1185">Reference proteome</keyword>
<dbReference type="OrthoDB" id="6158349at2759"/>
<evidence type="ECO:0000313" key="2">
    <source>
        <dbReference type="Proteomes" id="UP000281553"/>
    </source>
</evidence>
<dbReference type="EMBL" id="UYRU01044696">
    <property type="protein sequence ID" value="VDK87452.1"/>
    <property type="molecule type" value="Genomic_DNA"/>
</dbReference>
<name>A0A3P6TH75_DIBLA</name>
<proteinExistence type="predicted"/>
<dbReference type="InterPro" id="IPR049813">
    <property type="entry name" value="Elp-1-like_TD"/>
</dbReference>
<sequence length="93" mass="10384">MDMFHGLLLDDAQSLRDRITYLEKKVAEQAEDLACMKSAIADCIRRMGQLESTRGAYPNKFRSKSSGPPAKNTLNEAQGTYHLLVTLSVHSQN</sequence>